<evidence type="ECO:0000313" key="2">
    <source>
        <dbReference type="Proteomes" id="UP000199645"/>
    </source>
</evidence>
<gene>
    <name evidence="1" type="ORF">SAMN05421541_1439</name>
</gene>
<sequence>MDGIRWEAPVADAGWPEMSCWLAAELVGLPDRRTAVLGDFLALAEAGHLDVAAHPDRYDVQVPVSMPEGLPAEHAEMLYALASGPEFFLRAPVRERLGKPAGNRIRLGRLRVAGRRSAARLSYTRRPLPGLSRTGTQQRQRLLDLPDRLPSAPGDPAALPWARLFLGDDEFGDWYDRHLERYGPPGWLTMNGTRDGDPSGPDGVRGLFVVLAEEMADGDPKPAPGARRDFFVPHGERAAPVAAPITEQHPWAGEVAAAHARARAGGSGDALFALTDVDAVTAMIEQAHAAGDEGAAADAEERLLALTGLVPGADETTRAAGLAARRRAGPSGELFGLSLALWAHVMVVAGRAGQGRSLGDQAVHLLAPGGTAGFLAFAYDAVAAASFRSGRFLAAERALTAGAEVLRPYADSHHREDLARFERLLGDDGLRLVAGPGLDEADRSYAAGVALGGTDPAAAWESLAAARQWFDEVWNPRIAMDALTRWHRSLLRRGGRAHWRSALVAHTLGRAGDVAEEGRRAIWCFERARPADDDDGRSDWAAESMTVIGDVAQLAVLGGDTDRGLRLIADGIAIGKACPYAHRPARRALGTLLHNRADTMAGVIVERGGAAPYTLGEAGRAIATAAEIRESLAGVDPLAVWELANTYLLASKIAALGGNHRVAVEMVCRTGVLCADPGGAAGALRGDLAAVAGTLADLAPAEVAAARAAGRWPR</sequence>
<reference evidence="1 2" key="1">
    <citation type="submission" date="2016-10" db="EMBL/GenBank/DDBJ databases">
        <authorList>
            <person name="de Groot N.N."/>
        </authorList>
    </citation>
    <scope>NUCLEOTIDE SEQUENCE [LARGE SCALE GENOMIC DNA]</scope>
    <source>
        <strain evidence="1 2">DSM 43019</strain>
    </source>
</reference>
<dbReference type="AlphaFoldDB" id="A0A1I2NHU9"/>
<keyword evidence="2" id="KW-1185">Reference proteome</keyword>
<evidence type="ECO:0000313" key="1">
    <source>
        <dbReference type="EMBL" id="SFG01257.1"/>
    </source>
</evidence>
<dbReference type="RefSeq" id="WP_143134230.1">
    <property type="nucleotide sequence ID" value="NZ_BOMT01000124.1"/>
</dbReference>
<organism evidence="1 2">
    <name type="scientific">Actinoplanes philippinensis</name>
    <dbReference type="NCBI Taxonomy" id="35752"/>
    <lineage>
        <taxon>Bacteria</taxon>
        <taxon>Bacillati</taxon>
        <taxon>Actinomycetota</taxon>
        <taxon>Actinomycetes</taxon>
        <taxon>Micromonosporales</taxon>
        <taxon>Micromonosporaceae</taxon>
        <taxon>Actinoplanes</taxon>
    </lineage>
</organism>
<dbReference type="Proteomes" id="UP000199645">
    <property type="component" value="Unassembled WGS sequence"/>
</dbReference>
<protein>
    <submittedName>
        <fullName evidence="1">Uncharacterized protein</fullName>
    </submittedName>
</protein>
<dbReference type="OrthoDB" id="3400867at2"/>
<name>A0A1I2NHU9_9ACTN</name>
<dbReference type="EMBL" id="FONV01000043">
    <property type="protein sequence ID" value="SFG01257.1"/>
    <property type="molecule type" value="Genomic_DNA"/>
</dbReference>
<accession>A0A1I2NHU9</accession>
<proteinExistence type="predicted"/>